<keyword evidence="6 7" id="KW-0030">Aminoacyl-tRNA synthetase</keyword>
<dbReference type="InterPro" id="IPR020058">
    <property type="entry name" value="Glu/Gln-tRNA-synth_Ib_cat-dom"/>
</dbReference>
<dbReference type="PROSITE" id="PS00178">
    <property type="entry name" value="AA_TRNA_LIGASE_I"/>
    <property type="match status" value="1"/>
</dbReference>
<dbReference type="InterPro" id="IPR022380">
    <property type="entry name" value="Glu-Q_tRNA(Asp)_Synthase"/>
</dbReference>
<evidence type="ECO:0000313" key="10">
    <source>
        <dbReference type="EMBL" id="HIQ70893.1"/>
    </source>
</evidence>
<comment type="caution">
    <text evidence="10">The sequence shown here is derived from an EMBL/GenBank/DDBJ whole genome shotgun (WGS) entry which is preliminary data.</text>
</comment>
<feature type="binding site" evidence="7">
    <location>
        <position position="195"/>
    </location>
    <ligand>
        <name>L-glutamate</name>
        <dbReference type="ChEBI" id="CHEBI:29985"/>
    </ligand>
</feature>
<name>A0A9D1CQA1_9FIRM</name>
<gene>
    <name evidence="10" type="primary">gluQRS</name>
    <name evidence="7" type="synonym">gluQ</name>
    <name evidence="10" type="ORF">IAB73_01625</name>
</gene>
<evidence type="ECO:0000313" key="11">
    <source>
        <dbReference type="Proteomes" id="UP000886887"/>
    </source>
</evidence>
<dbReference type="Gene3D" id="3.40.50.620">
    <property type="entry name" value="HUPs"/>
    <property type="match status" value="1"/>
</dbReference>
<feature type="short sequence motif" description="'KMSKS' region" evidence="7">
    <location>
        <begin position="251"/>
        <end position="255"/>
    </location>
</feature>
<dbReference type="NCBIfam" id="NF004314">
    <property type="entry name" value="PRK05710.1-3"/>
    <property type="match status" value="1"/>
</dbReference>
<evidence type="ECO:0000256" key="5">
    <source>
        <dbReference type="ARBA" id="ARBA00022840"/>
    </source>
</evidence>
<dbReference type="NCBIfam" id="TIGR03838">
    <property type="entry name" value="queuosine_YadB"/>
    <property type="match status" value="1"/>
</dbReference>
<feature type="binding site" evidence="7">
    <location>
        <position position="44"/>
    </location>
    <ligand>
        <name>L-glutamate</name>
        <dbReference type="ChEBI" id="CHEBI:29985"/>
    </ligand>
</feature>
<comment type="similarity">
    <text evidence="7">Belongs to the class-I aminoacyl-tRNA synthetase family. GluQ subfamily.</text>
</comment>
<comment type="function">
    <text evidence="7">Catalyzes the tRNA-independent activation of glutamate in presence of ATP and the subsequent transfer of glutamate onto a tRNA(Asp). Glutamate is transferred on the 2-amino-5-(4,5-dihydroxy-2-cyclopenten-1-yl) moiety of the queuosine in the wobble position of the QUC anticodon.</text>
</comment>
<evidence type="ECO:0000256" key="6">
    <source>
        <dbReference type="ARBA" id="ARBA00023146"/>
    </source>
</evidence>
<evidence type="ECO:0000256" key="4">
    <source>
        <dbReference type="ARBA" id="ARBA00022833"/>
    </source>
</evidence>
<dbReference type="Pfam" id="PF00749">
    <property type="entry name" value="tRNA-synt_1c"/>
    <property type="match status" value="1"/>
</dbReference>
<evidence type="ECO:0000256" key="3">
    <source>
        <dbReference type="ARBA" id="ARBA00022741"/>
    </source>
</evidence>
<dbReference type="PRINTS" id="PR00987">
    <property type="entry name" value="TRNASYNTHGLU"/>
</dbReference>
<keyword evidence="1 7" id="KW-0436">Ligase</keyword>
<feature type="binding site" evidence="7">
    <location>
        <position position="131"/>
    </location>
    <ligand>
        <name>Zn(2+)</name>
        <dbReference type="ChEBI" id="CHEBI:29105"/>
    </ligand>
</feature>
<keyword evidence="3 7" id="KW-0547">Nucleotide-binding</keyword>
<evidence type="ECO:0000256" key="8">
    <source>
        <dbReference type="RuleBase" id="RU363037"/>
    </source>
</evidence>
<reference evidence="10" key="2">
    <citation type="journal article" date="2021" name="PeerJ">
        <title>Extensive microbial diversity within the chicken gut microbiome revealed by metagenomics and culture.</title>
        <authorList>
            <person name="Gilroy R."/>
            <person name="Ravi A."/>
            <person name="Getino M."/>
            <person name="Pursley I."/>
            <person name="Horton D.L."/>
            <person name="Alikhan N.F."/>
            <person name="Baker D."/>
            <person name="Gharbi K."/>
            <person name="Hall N."/>
            <person name="Watson M."/>
            <person name="Adriaenssens E.M."/>
            <person name="Foster-Nyarko E."/>
            <person name="Jarju S."/>
            <person name="Secka A."/>
            <person name="Antonio M."/>
            <person name="Oren A."/>
            <person name="Chaudhuri R.R."/>
            <person name="La Ragione R."/>
            <person name="Hildebrand F."/>
            <person name="Pallen M.J."/>
        </authorList>
    </citation>
    <scope>NUCLEOTIDE SEQUENCE</scope>
    <source>
        <strain evidence="10">ChiSxjej2B14-6234</strain>
    </source>
</reference>
<dbReference type="InterPro" id="IPR049940">
    <property type="entry name" value="GluQ/Sye"/>
</dbReference>
<dbReference type="GO" id="GO:0008270">
    <property type="term" value="F:zinc ion binding"/>
    <property type="evidence" value="ECO:0007669"/>
    <property type="project" value="UniProtKB-UniRule"/>
</dbReference>
<evidence type="ECO:0000256" key="2">
    <source>
        <dbReference type="ARBA" id="ARBA00022723"/>
    </source>
</evidence>
<dbReference type="HAMAP" id="MF_01428">
    <property type="entry name" value="Glu_Q_tRNA_synth"/>
    <property type="match status" value="1"/>
</dbReference>
<accession>A0A9D1CQA1</accession>
<feature type="binding site" evidence="7">
    <location>
        <position position="135"/>
    </location>
    <ligand>
        <name>Zn(2+)</name>
        <dbReference type="ChEBI" id="CHEBI:29105"/>
    </ligand>
</feature>
<dbReference type="GO" id="GO:0006400">
    <property type="term" value="P:tRNA modification"/>
    <property type="evidence" value="ECO:0007669"/>
    <property type="project" value="InterPro"/>
</dbReference>
<feature type="binding site" evidence="7">
    <location>
        <position position="213"/>
    </location>
    <ligand>
        <name>L-glutamate</name>
        <dbReference type="ChEBI" id="CHEBI:29985"/>
    </ligand>
</feature>
<dbReference type="PANTHER" id="PTHR43311:SF1">
    <property type="entry name" value="GLUTAMYL-Q TRNA(ASP) SYNTHETASE"/>
    <property type="match status" value="1"/>
</dbReference>
<reference evidence="10" key="1">
    <citation type="submission" date="2020-10" db="EMBL/GenBank/DDBJ databases">
        <authorList>
            <person name="Gilroy R."/>
        </authorList>
    </citation>
    <scope>NUCLEOTIDE SEQUENCE</scope>
    <source>
        <strain evidence="10">ChiSxjej2B14-6234</strain>
    </source>
</reference>
<dbReference type="InterPro" id="IPR000924">
    <property type="entry name" value="Glu/Gln-tRNA-synth"/>
</dbReference>
<dbReference type="InterPro" id="IPR014729">
    <property type="entry name" value="Rossmann-like_a/b/a_fold"/>
</dbReference>
<dbReference type="InterPro" id="IPR001412">
    <property type="entry name" value="aa-tRNA-synth_I_CS"/>
</dbReference>
<evidence type="ECO:0000259" key="9">
    <source>
        <dbReference type="Pfam" id="PF00749"/>
    </source>
</evidence>
<dbReference type="GO" id="GO:0006424">
    <property type="term" value="P:glutamyl-tRNA aminoacylation"/>
    <property type="evidence" value="ECO:0007669"/>
    <property type="project" value="InterPro"/>
</dbReference>
<sequence>MASSVVGRFAPSPSGRMHLGNVMSALLCWLSARSAGGRLVLRIEDIDPERSRDEYARLIVEDLRFLGLDWDEGEGAGGTHGPYRQSERTPVYEEALRRLDAMGLLYPCFCSRAELHDVTRAPHASDGRLIYGGRCRNLNAHERAELSARRRPSLRLCVPDETIRFVDGLCGPQAQNLQEECGDFIVRRSDGAFAYQLAVVVDDIAMGVTQVVRGRDLLDSTPRQLYLYRLLGGQPPTYYHVPLLLAPDGRRLSKRERDLDMGALRARYGAEEILGRLAFLTGLRETAAPVEARALAETFSWSRVRRDNLYLPEGLFKS</sequence>
<feature type="domain" description="Glutamyl/glutaminyl-tRNA synthetase class Ib catalytic" evidence="9">
    <location>
        <begin position="5"/>
        <end position="259"/>
    </location>
</feature>
<dbReference type="GO" id="GO:0005829">
    <property type="term" value="C:cytosol"/>
    <property type="evidence" value="ECO:0007669"/>
    <property type="project" value="TreeGrafter"/>
</dbReference>
<feature type="short sequence motif" description="'HIGH' region" evidence="7">
    <location>
        <begin position="11"/>
        <end position="21"/>
    </location>
</feature>
<feature type="binding site" evidence="7">
    <location>
        <begin position="8"/>
        <end position="12"/>
    </location>
    <ligand>
        <name>L-glutamate</name>
        <dbReference type="ChEBI" id="CHEBI:29985"/>
    </ligand>
</feature>
<keyword evidence="2 7" id="KW-0479">Metal-binding</keyword>
<organism evidence="10 11">
    <name type="scientific">Candidatus Onthenecus intestinigallinarum</name>
    <dbReference type="NCBI Taxonomy" id="2840875"/>
    <lineage>
        <taxon>Bacteria</taxon>
        <taxon>Bacillati</taxon>
        <taxon>Bacillota</taxon>
        <taxon>Clostridia</taxon>
        <taxon>Eubacteriales</taxon>
        <taxon>Candidatus Onthenecus</taxon>
    </lineage>
</organism>
<proteinExistence type="inferred from homology"/>
<dbReference type="Proteomes" id="UP000886887">
    <property type="component" value="Unassembled WGS sequence"/>
</dbReference>
<feature type="binding site" evidence="7">
    <location>
        <position position="108"/>
    </location>
    <ligand>
        <name>Zn(2+)</name>
        <dbReference type="ChEBI" id="CHEBI:29105"/>
    </ligand>
</feature>
<evidence type="ECO:0000256" key="1">
    <source>
        <dbReference type="ARBA" id="ARBA00022598"/>
    </source>
</evidence>
<protein>
    <recommendedName>
        <fullName evidence="7">Glutamyl-Q tRNA(Asp) synthetase</fullName>
        <shortName evidence="7">Glu-Q-RSs</shortName>
        <ecNumber evidence="7">6.1.1.-</ecNumber>
    </recommendedName>
</protein>
<comment type="cofactor">
    <cofactor evidence="7">
        <name>Zn(2+)</name>
        <dbReference type="ChEBI" id="CHEBI:29105"/>
    </cofactor>
    <text evidence="7">Binds 1 zinc ion per subunit.</text>
</comment>
<feature type="binding site" evidence="7">
    <location>
        <position position="254"/>
    </location>
    <ligand>
        <name>ATP</name>
        <dbReference type="ChEBI" id="CHEBI:30616"/>
    </ligand>
</feature>
<dbReference type="GO" id="GO:0005524">
    <property type="term" value="F:ATP binding"/>
    <property type="evidence" value="ECO:0007669"/>
    <property type="project" value="UniProtKB-KW"/>
</dbReference>
<dbReference type="GO" id="GO:0004818">
    <property type="term" value="F:glutamate-tRNA ligase activity"/>
    <property type="evidence" value="ECO:0007669"/>
    <property type="project" value="TreeGrafter"/>
</dbReference>
<keyword evidence="5 7" id="KW-0067">ATP-binding</keyword>
<keyword evidence="4 7" id="KW-0862">Zinc</keyword>
<dbReference type="EMBL" id="DVFJ01000006">
    <property type="protein sequence ID" value="HIQ70893.1"/>
    <property type="molecule type" value="Genomic_DNA"/>
</dbReference>
<dbReference type="PANTHER" id="PTHR43311">
    <property type="entry name" value="GLUTAMATE--TRNA LIGASE"/>
    <property type="match status" value="1"/>
</dbReference>
<feature type="binding site" evidence="7">
    <location>
        <position position="110"/>
    </location>
    <ligand>
        <name>Zn(2+)</name>
        <dbReference type="ChEBI" id="CHEBI:29105"/>
    </ligand>
</feature>
<dbReference type="SUPFAM" id="SSF52374">
    <property type="entry name" value="Nucleotidylyl transferase"/>
    <property type="match status" value="1"/>
</dbReference>
<dbReference type="EC" id="6.1.1.-" evidence="7"/>
<evidence type="ECO:0000256" key="7">
    <source>
        <dbReference type="HAMAP-Rule" id="MF_01428"/>
    </source>
</evidence>
<keyword evidence="8" id="KW-0648">Protein biosynthesis</keyword>
<dbReference type="AlphaFoldDB" id="A0A9D1CQA1"/>
<dbReference type="NCBIfam" id="NF004315">
    <property type="entry name" value="PRK05710.1-4"/>
    <property type="match status" value="1"/>
</dbReference>